<feature type="region of interest" description="Disordered" evidence="2">
    <location>
        <begin position="27"/>
        <end position="99"/>
    </location>
</feature>
<dbReference type="SMART" id="SM00443">
    <property type="entry name" value="G_patch"/>
    <property type="match status" value="1"/>
</dbReference>
<dbReference type="GO" id="GO:0003676">
    <property type="term" value="F:nucleic acid binding"/>
    <property type="evidence" value="ECO:0007669"/>
    <property type="project" value="InterPro"/>
</dbReference>
<dbReference type="GO" id="GO:0000390">
    <property type="term" value="P:spliceosomal complex disassembly"/>
    <property type="evidence" value="ECO:0007669"/>
    <property type="project" value="InterPro"/>
</dbReference>
<feature type="region of interest" description="Disordered" evidence="2">
    <location>
        <begin position="531"/>
        <end position="569"/>
    </location>
</feature>
<sequence length="651" mass="72983">MSFAERMMAKMGYEGGGLGAKGNEGIQEAIQVKQRPQGVGLGSVKEKTDQAKAEDRKRAEKRGEQYEDSSDEEKERRRKARQKAKQGGGTGAAKAPKPKFKTAHQIEATGLHVPSVLTSLIDATGKQTDMPSMSLVESETEKMARRARQDVDSFARAWDEIQDRKSSIAVEQMQYQDSMTETESEVHVLESIISLAEDVQSAMEWDTTLDTLDMLYKQYSFQIDSDTLAELAIGAVIPLVRNDVGAWDPLIETNKDLANNLLRLQKSLGISQNNALNAGDPFRIKCAPYESLISNLFLPIFRRATMNFNPRKDPWPMLDCLLAYRDVLSSTFPYIMSLVAAKLVDAVEAYKPRKDTLDFHTWVFPFLQFLPDYYTEQLLASVVRKLRVVLDTCDLSRGAVPGLSKWRDIMSVELDKALIRHMLPRLSAVLKSEFEVNPADQDISALEKVFAWNDWFKPEVTARLLLANGIFAQLHETLHVWLTGDPNFEEVGQWISWWKSVFPAKVNEVPAVKEAWETGLHMINAALDLPPEDRKNLPAPSQKPADAPGTLKATASVKEAPSAKSKREEEATFRDVIQDWCSEENLLFMPLREAHESTGLPLFRITANATGRGGVIVYIKGDVVWAQNRKNRSVFEPVGLDEALVQKAEGK</sequence>
<reference evidence="4" key="1">
    <citation type="journal article" date="2020" name="Stud. Mycol.">
        <title>101 Dothideomycetes genomes: a test case for predicting lifestyles and emergence of pathogens.</title>
        <authorList>
            <person name="Haridas S."/>
            <person name="Albert R."/>
            <person name="Binder M."/>
            <person name="Bloem J."/>
            <person name="Labutti K."/>
            <person name="Salamov A."/>
            <person name="Andreopoulos B."/>
            <person name="Baker S."/>
            <person name="Barry K."/>
            <person name="Bills G."/>
            <person name="Bluhm B."/>
            <person name="Cannon C."/>
            <person name="Castanera R."/>
            <person name="Culley D."/>
            <person name="Daum C."/>
            <person name="Ezra D."/>
            <person name="Gonzalez J."/>
            <person name="Henrissat B."/>
            <person name="Kuo A."/>
            <person name="Liang C."/>
            <person name="Lipzen A."/>
            <person name="Lutzoni F."/>
            <person name="Magnuson J."/>
            <person name="Mondo S."/>
            <person name="Nolan M."/>
            <person name="Ohm R."/>
            <person name="Pangilinan J."/>
            <person name="Park H.-J."/>
            <person name="Ramirez L."/>
            <person name="Alfaro M."/>
            <person name="Sun H."/>
            <person name="Tritt A."/>
            <person name="Yoshinaga Y."/>
            <person name="Zwiers L.-H."/>
            <person name="Turgeon B."/>
            <person name="Goodwin S."/>
            <person name="Spatafora J."/>
            <person name="Crous P."/>
            <person name="Grigoriev I."/>
        </authorList>
    </citation>
    <scope>NUCLEOTIDE SEQUENCE</scope>
    <source>
        <strain evidence="4">CBS 113979</strain>
    </source>
</reference>
<accession>A0A6G1HFY1</accession>
<dbReference type="InterPro" id="IPR000467">
    <property type="entry name" value="G_patch_dom"/>
</dbReference>
<dbReference type="AlphaFoldDB" id="A0A6G1HFY1"/>
<evidence type="ECO:0000256" key="1">
    <source>
        <dbReference type="ARBA" id="ARBA00010900"/>
    </source>
</evidence>
<evidence type="ECO:0000259" key="3">
    <source>
        <dbReference type="PROSITE" id="PS50174"/>
    </source>
</evidence>
<dbReference type="Pfam" id="PF01585">
    <property type="entry name" value="G-patch"/>
    <property type="match status" value="1"/>
</dbReference>
<dbReference type="PANTHER" id="PTHR23329">
    <property type="entry name" value="TUFTELIN-INTERACTING PROTEIN 11-RELATED"/>
    <property type="match status" value="1"/>
</dbReference>
<protein>
    <submittedName>
        <fullName evidence="4">TFP11-domain-containing protein</fullName>
    </submittedName>
</protein>
<dbReference type="GO" id="GO:0071008">
    <property type="term" value="C:U2-type post-mRNA release spliceosomal complex"/>
    <property type="evidence" value="ECO:0007669"/>
    <property type="project" value="TreeGrafter"/>
</dbReference>
<evidence type="ECO:0000256" key="2">
    <source>
        <dbReference type="SAM" id="MobiDB-lite"/>
    </source>
</evidence>
<gene>
    <name evidence="4" type="ORF">K402DRAFT_321771</name>
</gene>
<dbReference type="InterPro" id="IPR045211">
    <property type="entry name" value="TFP11/STIP/Ntr1"/>
</dbReference>
<organism evidence="4 5">
    <name type="scientific">Aulographum hederae CBS 113979</name>
    <dbReference type="NCBI Taxonomy" id="1176131"/>
    <lineage>
        <taxon>Eukaryota</taxon>
        <taxon>Fungi</taxon>
        <taxon>Dikarya</taxon>
        <taxon>Ascomycota</taxon>
        <taxon>Pezizomycotina</taxon>
        <taxon>Dothideomycetes</taxon>
        <taxon>Pleosporomycetidae</taxon>
        <taxon>Aulographales</taxon>
        <taxon>Aulographaceae</taxon>
    </lineage>
</organism>
<feature type="domain" description="G-patch" evidence="3">
    <location>
        <begin position="1"/>
        <end position="46"/>
    </location>
</feature>
<keyword evidence="5" id="KW-1185">Reference proteome</keyword>
<proteinExistence type="inferred from homology"/>
<name>A0A6G1HFY1_9PEZI</name>
<evidence type="ECO:0000313" key="5">
    <source>
        <dbReference type="Proteomes" id="UP000800041"/>
    </source>
</evidence>
<dbReference type="PANTHER" id="PTHR23329:SF1">
    <property type="entry name" value="TUFTELIN-INTERACTING PROTEIN 11"/>
    <property type="match status" value="1"/>
</dbReference>
<dbReference type="OrthoDB" id="4822at2759"/>
<evidence type="ECO:0000313" key="4">
    <source>
        <dbReference type="EMBL" id="KAF1991994.1"/>
    </source>
</evidence>
<dbReference type="Pfam" id="PF07842">
    <property type="entry name" value="GCFC"/>
    <property type="match status" value="1"/>
</dbReference>
<comment type="similarity">
    <text evidence="1">Belongs to the TFP11/STIP family.</text>
</comment>
<feature type="compositionally biased region" description="Basic and acidic residues" evidence="2">
    <location>
        <begin position="44"/>
        <end position="65"/>
    </location>
</feature>
<dbReference type="PROSITE" id="PS50174">
    <property type="entry name" value="G_PATCH"/>
    <property type="match status" value="1"/>
</dbReference>
<dbReference type="InterPro" id="IPR022783">
    <property type="entry name" value="GCFC_dom"/>
</dbReference>
<dbReference type="EMBL" id="ML977138">
    <property type="protein sequence ID" value="KAF1991994.1"/>
    <property type="molecule type" value="Genomic_DNA"/>
</dbReference>
<dbReference type="Proteomes" id="UP000800041">
    <property type="component" value="Unassembled WGS sequence"/>
</dbReference>